<dbReference type="Proteomes" id="UP000266177">
    <property type="component" value="Unassembled WGS sequence"/>
</dbReference>
<organism evidence="1 2">
    <name type="scientific">Paenibacillus thiaminolyticus</name>
    <name type="common">Bacillus thiaminolyticus</name>
    <dbReference type="NCBI Taxonomy" id="49283"/>
    <lineage>
        <taxon>Bacteria</taxon>
        <taxon>Bacillati</taxon>
        <taxon>Bacillota</taxon>
        <taxon>Bacilli</taxon>
        <taxon>Bacillales</taxon>
        <taxon>Paenibacillaceae</taxon>
        <taxon>Paenibacillus</taxon>
    </lineage>
</organism>
<accession>A0A3A3GII3</accession>
<evidence type="ECO:0008006" key="3">
    <source>
        <dbReference type="Google" id="ProtNLM"/>
    </source>
</evidence>
<dbReference type="RefSeq" id="WP_119793485.1">
    <property type="nucleotide sequence ID" value="NZ_QYZD01000008.1"/>
</dbReference>
<reference evidence="1 2" key="1">
    <citation type="submission" date="2018-09" db="EMBL/GenBank/DDBJ databases">
        <title>Paenibacillus SK2017-BO5.</title>
        <authorList>
            <person name="Piskunova J.V."/>
            <person name="Dubiley S.A."/>
            <person name="Severinov K.V."/>
        </authorList>
    </citation>
    <scope>NUCLEOTIDE SEQUENCE [LARGE SCALE GENOMIC DNA]</scope>
    <source>
        <strain evidence="1 2">BO5</strain>
    </source>
</reference>
<dbReference type="OrthoDB" id="2974333at2"/>
<name>A0A3A3GII3_PANTH</name>
<protein>
    <recommendedName>
        <fullName evidence="3">DUF4177 domain-containing protein</fullName>
    </recommendedName>
</protein>
<sequence length="74" mass="8495">MSLVTWEYRIEHDAAALNELGQSGWELVAVTVVDGIEQMYLKRPGPTFRELITLDQREEVARMAETRSRKGEES</sequence>
<proteinExistence type="predicted"/>
<evidence type="ECO:0000313" key="1">
    <source>
        <dbReference type="EMBL" id="RJG23957.1"/>
    </source>
</evidence>
<evidence type="ECO:0000313" key="2">
    <source>
        <dbReference type="Proteomes" id="UP000266177"/>
    </source>
</evidence>
<gene>
    <name evidence="1" type="ORF">DQX05_10960</name>
</gene>
<dbReference type="EMBL" id="QYZD01000008">
    <property type="protein sequence ID" value="RJG23957.1"/>
    <property type="molecule type" value="Genomic_DNA"/>
</dbReference>
<comment type="caution">
    <text evidence="1">The sequence shown here is derived from an EMBL/GenBank/DDBJ whole genome shotgun (WGS) entry which is preliminary data.</text>
</comment>
<dbReference type="AlphaFoldDB" id="A0A3A3GII3"/>